<dbReference type="PROSITE" id="PS50893">
    <property type="entry name" value="ABC_TRANSPORTER_2"/>
    <property type="match status" value="1"/>
</dbReference>
<proteinExistence type="predicted"/>
<feature type="domain" description="ABC transporter" evidence="4">
    <location>
        <begin position="22"/>
        <end position="257"/>
    </location>
</feature>
<dbReference type="InterPro" id="IPR027417">
    <property type="entry name" value="P-loop_NTPase"/>
</dbReference>
<feature type="region of interest" description="Disordered" evidence="3">
    <location>
        <begin position="264"/>
        <end position="314"/>
    </location>
</feature>
<evidence type="ECO:0000313" key="5">
    <source>
        <dbReference type="EMBL" id="MBO2454613.1"/>
    </source>
</evidence>
<evidence type="ECO:0000256" key="3">
    <source>
        <dbReference type="SAM" id="MobiDB-lite"/>
    </source>
</evidence>
<accession>A0A939T8X5</accession>
<dbReference type="PANTHER" id="PTHR43790">
    <property type="entry name" value="CARBOHYDRATE TRANSPORT ATP-BINDING PROTEIN MG119-RELATED"/>
    <property type="match status" value="1"/>
</dbReference>
<keyword evidence="1" id="KW-0547">Nucleotide-binding</keyword>
<dbReference type="Proteomes" id="UP000669179">
    <property type="component" value="Unassembled WGS sequence"/>
</dbReference>
<dbReference type="CDD" id="cd03216">
    <property type="entry name" value="ABC_Carb_Monos_I"/>
    <property type="match status" value="1"/>
</dbReference>
<keyword evidence="6" id="KW-1185">Reference proteome</keyword>
<dbReference type="Pfam" id="PF00005">
    <property type="entry name" value="ABC_tran"/>
    <property type="match status" value="1"/>
</dbReference>
<dbReference type="Gene3D" id="3.40.50.300">
    <property type="entry name" value="P-loop containing nucleotide triphosphate hydrolases"/>
    <property type="match status" value="1"/>
</dbReference>
<dbReference type="InterPro" id="IPR050107">
    <property type="entry name" value="ABC_carbohydrate_import_ATPase"/>
</dbReference>
<dbReference type="InterPro" id="IPR003593">
    <property type="entry name" value="AAA+_ATPase"/>
</dbReference>
<dbReference type="SMART" id="SM00382">
    <property type="entry name" value="AAA"/>
    <property type="match status" value="1"/>
</dbReference>
<dbReference type="GO" id="GO:0016887">
    <property type="term" value="F:ATP hydrolysis activity"/>
    <property type="evidence" value="ECO:0007669"/>
    <property type="project" value="InterPro"/>
</dbReference>
<gene>
    <name evidence="5" type="ORF">J4573_46525</name>
</gene>
<evidence type="ECO:0000313" key="6">
    <source>
        <dbReference type="Proteomes" id="UP000669179"/>
    </source>
</evidence>
<comment type="caution">
    <text evidence="5">The sequence shown here is derived from an EMBL/GenBank/DDBJ whole genome shotgun (WGS) entry which is preliminary data.</text>
</comment>
<feature type="compositionally biased region" description="Low complexity" evidence="3">
    <location>
        <begin position="293"/>
        <end position="305"/>
    </location>
</feature>
<dbReference type="AlphaFoldDB" id="A0A939T8X5"/>
<evidence type="ECO:0000259" key="4">
    <source>
        <dbReference type="PROSITE" id="PS50893"/>
    </source>
</evidence>
<reference evidence="5" key="1">
    <citation type="submission" date="2021-03" db="EMBL/GenBank/DDBJ databases">
        <authorList>
            <person name="Kanchanasin P."/>
            <person name="Saeng-In P."/>
            <person name="Phongsopitanun W."/>
            <person name="Yuki M."/>
            <person name="Kudo T."/>
            <person name="Ohkuma M."/>
            <person name="Tanasupawat S."/>
        </authorList>
    </citation>
    <scope>NUCLEOTIDE SEQUENCE</scope>
    <source>
        <strain evidence="5">GKU 128</strain>
    </source>
</reference>
<protein>
    <submittedName>
        <fullName evidence="5">Sugar ABC transporter ATP-binding protein</fullName>
    </submittedName>
</protein>
<dbReference type="GO" id="GO:0005524">
    <property type="term" value="F:ATP binding"/>
    <property type="evidence" value="ECO:0007669"/>
    <property type="project" value="UniProtKB-KW"/>
</dbReference>
<feature type="compositionally biased region" description="Low complexity" evidence="3">
    <location>
        <begin position="268"/>
        <end position="283"/>
    </location>
</feature>
<dbReference type="EMBL" id="JAGEOJ010000027">
    <property type="protein sequence ID" value="MBO2454613.1"/>
    <property type="molecule type" value="Genomic_DNA"/>
</dbReference>
<keyword evidence="2 5" id="KW-0067">ATP-binding</keyword>
<evidence type="ECO:0000256" key="1">
    <source>
        <dbReference type="ARBA" id="ARBA00022741"/>
    </source>
</evidence>
<organism evidence="5 6">
    <name type="scientific">Actinomadura barringtoniae</name>
    <dbReference type="NCBI Taxonomy" id="1427535"/>
    <lineage>
        <taxon>Bacteria</taxon>
        <taxon>Bacillati</taxon>
        <taxon>Actinomycetota</taxon>
        <taxon>Actinomycetes</taxon>
        <taxon>Streptosporangiales</taxon>
        <taxon>Thermomonosporaceae</taxon>
        <taxon>Actinomadura</taxon>
    </lineage>
</organism>
<dbReference type="RefSeq" id="WP_208262834.1">
    <property type="nucleotide sequence ID" value="NZ_JAGEOJ010000027.1"/>
</dbReference>
<name>A0A939T8X5_9ACTN</name>
<dbReference type="PANTHER" id="PTHR43790:SF8">
    <property type="entry name" value="SUGAR ABC TRANSPORTER ATP-BINDING PROTEIN"/>
    <property type="match status" value="1"/>
</dbReference>
<evidence type="ECO:0000256" key="2">
    <source>
        <dbReference type="ARBA" id="ARBA00022840"/>
    </source>
</evidence>
<dbReference type="SUPFAM" id="SSF52540">
    <property type="entry name" value="P-loop containing nucleoside triphosphate hydrolases"/>
    <property type="match status" value="1"/>
</dbReference>
<sequence length="314" mass="32375">MSAASSSTTTAKVDKAAAGPILSLRAISKTFGAVAALTDIDLEVSAGEVLALVGDNGAGKSTLVKVLSGVHTADSGTITFQGERVTIQNPAAAQRLGIATVYQDLALCENLNVIENLFLGQEIRPARLDSVAMEVKSWELLRQLSAKLPTLRIPIASLSGGQRQTVAIARSLLGDPKVVILDEPTAALGVAQTAEVLNLVERLRDNGHAVIMISHSMPDVRAVADTVAVLRLGRNNGVFAVKDVSNEDIIAAITGATDNVVSRRAARGTEAPATAADDVPDGASAERADAGDDAAAVADGVSADDAANERDERS</sequence>
<dbReference type="InterPro" id="IPR003439">
    <property type="entry name" value="ABC_transporter-like_ATP-bd"/>
</dbReference>